<feature type="region of interest" description="Disordered" evidence="1">
    <location>
        <begin position="221"/>
        <end position="244"/>
    </location>
</feature>
<dbReference type="Proteomes" id="UP000606494">
    <property type="component" value="Unassembled WGS sequence"/>
</dbReference>
<name>A0ABR7XY96_9SPHI</name>
<comment type="caution">
    <text evidence="2">The sequence shown here is derived from an EMBL/GenBank/DDBJ whole genome shotgun (WGS) entry which is preliminary data.</text>
</comment>
<keyword evidence="3" id="KW-1185">Reference proteome</keyword>
<evidence type="ECO:0000256" key="1">
    <source>
        <dbReference type="SAM" id="MobiDB-lite"/>
    </source>
</evidence>
<sequence>MGQGFLVFANFKHKKTNIINSSFISIIMKIELKNIHHSVQLSRETEAFTAKLYIQGVHAGYAENEGHGGPTNYYHTNEKGKELIRQAEEHCKTLPPIQYPADEYMEAFSVDMNLENYIDDLLNKYVEKKEAAKFNAKLNKTMEKGIVYGIPGRSFAAIVYSIPFSQVIIHPKGPETIKKTIADKILPKLKDGNIILNTNIPEGVLKEAGLKTDQYVKPVKEKMGQGAQTEQNDNQNDIGRRRKM</sequence>
<reference evidence="2 3" key="1">
    <citation type="submission" date="2020-08" db="EMBL/GenBank/DDBJ databases">
        <title>Sphingobacterium sp. DN00404 isolated from aquaculture water.</title>
        <authorList>
            <person name="Zhang M."/>
        </authorList>
    </citation>
    <scope>NUCLEOTIDE SEQUENCE [LARGE SCALE GENOMIC DNA]</scope>
    <source>
        <strain evidence="2 3">KCTC 32294</strain>
    </source>
</reference>
<evidence type="ECO:0000313" key="2">
    <source>
        <dbReference type="EMBL" id="MBD1424026.1"/>
    </source>
</evidence>
<protein>
    <submittedName>
        <fullName evidence="2">Uncharacterized protein</fullName>
    </submittedName>
</protein>
<dbReference type="EMBL" id="JACNYK010000001">
    <property type="protein sequence ID" value="MBD1424026.1"/>
    <property type="molecule type" value="Genomic_DNA"/>
</dbReference>
<feature type="compositionally biased region" description="Polar residues" evidence="1">
    <location>
        <begin position="226"/>
        <end position="237"/>
    </location>
</feature>
<evidence type="ECO:0000313" key="3">
    <source>
        <dbReference type="Proteomes" id="UP000606494"/>
    </source>
</evidence>
<organism evidence="2 3">
    <name type="scientific">Sphingobacterium arenae</name>
    <dbReference type="NCBI Taxonomy" id="1280598"/>
    <lineage>
        <taxon>Bacteria</taxon>
        <taxon>Pseudomonadati</taxon>
        <taxon>Bacteroidota</taxon>
        <taxon>Sphingobacteriia</taxon>
        <taxon>Sphingobacteriales</taxon>
        <taxon>Sphingobacteriaceae</taxon>
        <taxon>Sphingobacterium</taxon>
    </lineage>
</organism>
<gene>
    <name evidence="2" type="ORF">H8B17_00405</name>
</gene>
<proteinExistence type="predicted"/>
<dbReference type="RefSeq" id="WP_190307212.1">
    <property type="nucleotide sequence ID" value="NZ_JACNYK010000001.1"/>
</dbReference>
<accession>A0ABR7XY96</accession>